<evidence type="ECO:0000259" key="7">
    <source>
        <dbReference type="PROSITE" id="PS51039"/>
    </source>
</evidence>
<dbReference type="Pfam" id="PF00240">
    <property type="entry name" value="ubiquitin"/>
    <property type="match status" value="1"/>
</dbReference>
<dbReference type="Gene3D" id="3.10.20.90">
    <property type="entry name" value="Phosphatidylinositol 3-kinase Catalytic Subunit, Chain A, domain 1"/>
    <property type="match status" value="1"/>
</dbReference>
<dbReference type="InterPro" id="IPR000626">
    <property type="entry name" value="Ubiquitin-like_dom"/>
</dbReference>
<dbReference type="InterPro" id="IPR000058">
    <property type="entry name" value="Znf_AN1"/>
</dbReference>
<dbReference type="SMART" id="SM00213">
    <property type="entry name" value="UBQ"/>
    <property type="match status" value="1"/>
</dbReference>
<dbReference type="PROSITE" id="PS50053">
    <property type="entry name" value="UBIQUITIN_2"/>
    <property type="match status" value="1"/>
</dbReference>
<dbReference type="EMBL" id="NCKU01000381">
    <property type="protein sequence ID" value="RWS15714.1"/>
    <property type="molecule type" value="Genomic_DNA"/>
</dbReference>
<keyword evidence="1" id="KW-0479">Metal-binding</keyword>
<dbReference type="EMBL" id="NCKU01000615">
    <property type="protein sequence ID" value="RWS14810.1"/>
    <property type="molecule type" value="Genomic_DNA"/>
</dbReference>
<gene>
    <name evidence="8" type="ORF">B4U79_01921</name>
    <name evidence="9" type="ORF">B4U79_14453</name>
</gene>
<evidence type="ECO:0000256" key="1">
    <source>
        <dbReference type="ARBA" id="ARBA00022723"/>
    </source>
</evidence>
<dbReference type="InterPro" id="IPR035896">
    <property type="entry name" value="AN1-like_Znf"/>
</dbReference>
<evidence type="ECO:0000259" key="6">
    <source>
        <dbReference type="PROSITE" id="PS50053"/>
    </source>
</evidence>
<protein>
    <submittedName>
        <fullName evidence="8">AN1-type zinc finger protein 4-like protein</fullName>
    </submittedName>
</protein>
<dbReference type="PANTHER" id="PTHR46728">
    <property type="entry name" value="AN1-TYPE ZINC FINGER PROTEIN 4"/>
    <property type="match status" value="1"/>
</dbReference>
<name>A0A3S3PR31_9ACAR</name>
<comment type="caution">
    <text evidence="8">The sequence shown here is derived from an EMBL/GenBank/DDBJ whole genome shotgun (WGS) entry which is preliminary data.</text>
</comment>
<evidence type="ECO:0000256" key="3">
    <source>
        <dbReference type="ARBA" id="ARBA00022833"/>
    </source>
</evidence>
<accession>A0A3S3PR31</accession>
<feature type="domain" description="AN1-type" evidence="7">
    <location>
        <begin position="519"/>
        <end position="566"/>
    </location>
</feature>
<feature type="compositionally biased region" description="Polar residues" evidence="5">
    <location>
        <begin position="245"/>
        <end position="274"/>
    </location>
</feature>
<proteinExistence type="predicted"/>
<dbReference type="SUPFAM" id="SSF54236">
    <property type="entry name" value="Ubiquitin-like"/>
    <property type="match status" value="1"/>
</dbReference>
<feature type="domain" description="Ubiquitin-like" evidence="6">
    <location>
        <begin position="113"/>
        <end position="188"/>
    </location>
</feature>
<reference evidence="8" key="2">
    <citation type="submission" date="2018-11" db="EMBL/GenBank/DDBJ databases">
        <title>Trombidioid mite genomics.</title>
        <authorList>
            <person name="Dong X."/>
        </authorList>
    </citation>
    <scope>NUCLEOTIDE SEQUENCE</scope>
    <source>
        <strain evidence="8">UoL-WK</strain>
    </source>
</reference>
<dbReference type="InterPro" id="IPR029071">
    <property type="entry name" value="Ubiquitin-like_domsf"/>
</dbReference>
<reference evidence="8 10" key="1">
    <citation type="journal article" date="2018" name="Gigascience">
        <title>Genomes of trombidid mites reveal novel predicted allergens and laterally-transferred genes associated with secondary metabolism.</title>
        <authorList>
            <person name="Dong X."/>
            <person name="Chaisiri K."/>
            <person name="Xia D."/>
            <person name="Armstrong S.D."/>
            <person name="Fang Y."/>
            <person name="Donnelly M.J."/>
            <person name="Kadowaki T."/>
            <person name="McGarry J.W."/>
            <person name="Darby A.C."/>
            <person name="Makepeace B.L."/>
        </authorList>
    </citation>
    <scope>NUCLEOTIDE SEQUENCE [LARGE SCALE GENOMIC DNA]</scope>
    <source>
        <strain evidence="8">UoL-WK</strain>
    </source>
</reference>
<evidence type="ECO:0000313" key="9">
    <source>
        <dbReference type="EMBL" id="RWS15714.1"/>
    </source>
</evidence>
<dbReference type="InterPro" id="IPR053061">
    <property type="entry name" value="AN1-type_zinc_finger"/>
</dbReference>
<feature type="compositionally biased region" description="Low complexity" evidence="5">
    <location>
        <begin position="1"/>
        <end position="27"/>
    </location>
</feature>
<dbReference type="PANTHER" id="PTHR46728:SF1">
    <property type="entry name" value="AN1-TYPE ZINC FINGER PROTEIN 4"/>
    <property type="match status" value="1"/>
</dbReference>
<feature type="region of interest" description="Disordered" evidence="5">
    <location>
        <begin position="1"/>
        <end position="45"/>
    </location>
</feature>
<evidence type="ECO:0000313" key="10">
    <source>
        <dbReference type="Proteomes" id="UP000285301"/>
    </source>
</evidence>
<dbReference type="STRING" id="1965070.A0A3S3PR31"/>
<dbReference type="Gene3D" id="4.10.1110.10">
    <property type="entry name" value="AN1-like Zinc finger"/>
    <property type="match status" value="1"/>
</dbReference>
<dbReference type="Proteomes" id="UP000285301">
    <property type="component" value="Unassembled WGS sequence"/>
</dbReference>
<keyword evidence="2 4" id="KW-0863">Zinc-finger</keyword>
<dbReference type="GO" id="GO:0008270">
    <property type="term" value="F:zinc ion binding"/>
    <property type="evidence" value="ECO:0007669"/>
    <property type="project" value="UniProtKB-KW"/>
</dbReference>
<dbReference type="OrthoDB" id="756206at2759"/>
<dbReference type="PROSITE" id="PS51039">
    <property type="entry name" value="ZF_AN1"/>
    <property type="match status" value="1"/>
</dbReference>
<evidence type="ECO:0000256" key="5">
    <source>
        <dbReference type="SAM" id="MobiDB-lite"/>
    </source>
</evidence>
<evidence type="ECO:0000256" key="4">
    <source>
        <dbReference type="PROSITE-ProRule" id="PRU00449"/>
    </source>
</evidence>
<feature type="region of interest" description="Disordered" evidence="5">
    <location>
        <begin position="245"/>
        <end position="282"/>
    </location>
</feature>
<dbReference type="SMART" id="SM00154">
    <property type="entry name" value="ZnF_AN1"/>
    <property type="match status" value="1"/>
</dbReference>
<keyword evidence="3" id="KW-0862">Zinc</keyword>
<dbReference type="SUPFAM" id="SSF118310">
    <property type="entry name" value="AN1-like Zinc finger"/>
    <property type="match status" value="1"/>
</dbReference>
<evidence type="ECO:0000256" key="2">
    <source>
        <dbReference type="ARBA" id="ARBA00022771"/>
    </source>
</evidence>
<organism evidence="8 10">
    <name type="scientific">Dinothrombium tinctorium</name>
    <dbReference type="NCBI Taxonomy" id="1965070"/>
    <lineage>
        <taxon>Eukaryota</taxon>
        <taxon>Metazoa</taxon>
        <taxon>Ecdysozoa</taxon>
        <taxon>Arthropoda</taxon>
        <taxon>Chelicerata</taxon>
        <taxon>Arachnida</taxon>
        <taxon>Acari</taxon>
        <taxon>Acariformes</taxon>
        <taxon>Trombidiformes</taxon>
        <taxon>Prostigmata</taxon>
        <taxon>Anystina</taxon>
        <taxon>Parasitengona</taxon>
        <taxon>Trombidioidea</taxon>
        <taxon>Trombidiidae</taxon>
        <taxon>Dinothrombium</taxon>
    </lineage>
</organism>
<dbReference type="AlphaFoldDB" id="A0A3S3PR31"/>
<evidence type="ECO:0000313" key="8">
    <source>
        <dbReference type="EMBL" id="RWS14810.1"/>
    </source>
</evidence>
<dbReference type="PRINTS" id="PR00348">
    <property type="entry name" value="UBIQUITIN"/>
</dbReference>
<keyword evidence="10" id="KW-1185">Reference proteome</keyword>
<dbReference type="InterPro" id="IPR019956">
    <property type="entry name" value="Ubiquitin_dom"/>
</dbReference>
<dbReference type="Pfam" id="PF01428">
    <property type="entry name" value="zf-AN1"/>
    <property type="match status" value="1"/>
</dbReference>
<sequence>MPETPNSNSSSASTPSNDGHSISSRSQSSKKESFSDSGAVSSPLTFYSHSSQDLYNSEDCEECEECEIIRDEKPTCFNERTSTNTISSSSAIDSPSRERETFFTTHHRSVNQIPIYIETLTGTTFEMQIMSQETIYAVKFKLQVEEGIPVNQQHLIWQGEELKDEFSLDEYGIGFGAILRLVIGLRGGPLTESPLTTAQIKESTVSTAQECESNHAFDSTPLTVLIFQNGDNIKMYTINTTNTDSASNSWELQNTSSSTENNMLSGSRNASAKSNKTKRTRTDREIENENLRIKIDELQRRMRSLSIRKNKKMDEINSVNLEQIKLPTIEDQKKISKSSTKTKFNRQTPIHLPSIKPSANNNCSKSNQELESLKPTAFASLQKSTSKCSLNSTDSLKLVTAFRQTRTRSNSLSPKSILAAKAQSIQKFKELSTTSSIAEAPSETSVCGSVACIVPLPKRPQTTPFVGNVAKMHKESSVKELQAFAGSKRLLLRKQSALLLTKRQADKKSLPPVIKSSEKKLAVRCFLCKKRLGLASRYKCRCGSLFCPSHRYSEAHDCSYDYRSEGKQILQLNNPLIRATKLPKI</sequence>